<sequence length="388" mass="42098">MLLLAPSFAAAQGLGVVPPSGNAEMYEARIDKEGERNRVLNEMEVGARSFWQGDIDRSRVMLDDAILRIESVYNNNAAAQKARSLWYSESVKPFKGEPYERVMVYYYRGLLYLRAGDYENARAAFRQGQMQDAFAEEEQFQCDFAIMLFLEAWASHLNHDYALRDETLERLAKLRSGFPGIGKDDDTLIIAETGSAPRKLGDGAAHAYFVYKRGKGFTESSAVLMGAGGEAPFYPMEDVYWQANTRGARQIDKILNGKVEFVNTSNAVGSTLLKGADIALTVSSVAQSNTILHDSSVGRIAGDVGVGMGAVGGVIALIAANAKPTADTRTWSSLPDGIHILTLNSKKAAGAKLVAQFRNPDGTPAGVEKELALEPSGKNGKMALVRSR</sequence>
<name>A0A7W6G767_9SPHN</name>
<dbReference type="AlphaFoldDB" id="A0A7W6G767"/>
<dbReference type="InterPro" id="IPR011990">
    <property type="entry name" value="TPR-like_helical_dom_sf"/>
</dbReference>
<organism evidence="1 2">
    <name type="scientific">Novosphingobium sediminicola</name>
    <dbReference type="NCBI Taxonomy" id="563162"/>
    <lineage>
        <taxon>Bacteria</taxon>
        <taxon>Pseudomonadati</taxon>
        <taxon>Pseudomonadota</taxon>
        <taxon>Alphaproteobacteria</taxon>
        <taxon>Sphingomonadales</taxon>
        <taxon>Sphingomonadaceae</taxon>
        <taxon>Novosphingobium</taxon>
    </lineage>
</organism>
<evidence type="ECO:0000313" key="1">
    <source>
        <dbReference type="EMBL" id="MBB3956053.1"/>
    </source>
</evidence>
<dbReference type="EMBL" id="JACIDX010000011">
    <property type="protein sequence ID" value="MBB3956053.1"/>
    <property type="molecule type" value="Genomic_DNA"/>
</dbReference>
<proteinExistence type="predicted"/>
<accession>A0A7W6G767</accession>
<evidence type="ECO:0000313" key="2">
    <source>
        <dbReference type="Proteomes" id="UP000548867"/>
    </source>
</evidence>
<evidence type="ECO:0008006" key="3">
    <source>
        <dbReference type="Google" id="ProtNLM"/>
    </source>
</evidence>
<dbReference type="Proteomes" id="UP000548867">
    <property type="component" value="Unassembled WGS sequence"/>
</dbReference>
<protein>
    <recommendedName>
        <fullName evidence="3">Tetratricopeptide repeat protein</fullName>
    </recommendedName>
</protein>
<reference evidence="1 2" key="1">
    <citation type="submission" date="2020-08" db="EMBL/GenBank/DDBJ databases">
        <title>Genomic Encyclopedia of Type Strains, Phase IV (KMG-IV): sequencing the most valuable type-strain genomes for metagenomic binning, comparative biology and taxonomic classification.</title>
        <authorList>
            <person name="Goeker M."/>
        </authorList>
    </citation>
    <scope>NUCLEOTIDE SEQUENCE [LARGE SCALE GENOMIC DNA]</scope>
    <source>
        <strain evidence="1 2">DSM 27057</strain>
    </source>
</reference>
<dbReference type="SUPFAM" id="SSF48452">
    <property type="entry name" value="TPR-like"/>
    <property type="match status" value="1"/>
</dbReference>
<gene>
    <name evidence="1" type="ORF">GGR38_003010</name>
</gene>
<comment type="caution">
    <text evidence="1">The sequence shown here is derived from an EMBL/GenBank/DDBJ whole genome shotgun (WGS) entry which is preliminary data.</text>
</comment>
<keyword evidence="2" id="KW-1185">Reference proteome</keyword>